<reference evidence="2" key="1">
    <citation type="submission" date="2012-06" db="EMBL/GenBank/DDBJ databases">
        <title>The genome sequence of Coniosporium apollinis CBS 100218.</title>
        <authorList>
            <consortium name="The Broad Institute Genome Sequencing Platform"/>
            <person name="Cuomo C."/>
            <person name="Gorbushina A."/>
            <person name="Noack S."/>
            <person name="Walker B."/>
            <person name="Young S.K."/>
            <person name="Zeng Q."/>
            <person name="Gargeya S."/>
            <person name="Fitzgerald M."/>
            <person name="Haas B."/>
            <person name="Abouelleil A."/>
            <person name="Alvarado L."/>
            <person name="Arachchi H.M."/>
            <person name="Berlin A.M."/>
            <person name="Chapman S.B."/>
            <person name="Goldberg J."/>
            <person name="Griggs A."/>
            <person name="Gujja S."/>
            <person name="Hansen M."/>
            <person name="Howarth C."/>
            <person name="Imamovic A."/>
            <person name="Larimer J."/>
            <person name="McCowan C."/>
            <person name="Montmayeur A."/>
            <person name="Murphy C."/>
            <person name="Neiman D."/>
            <person name="Pearson M."/>
            <person name="Priest M."/>
            <person name="Roberts A."/>
            <person name="Saif S."/>
            <person name="Shea T."/>
            <person name="Sisk P."/>
            <person name="Sykes S."/>
            <person name="Wortman J."/>
            <person name="Nusbaum C."/>
            <person name="Birren B."/>
        </authorList>
    </citation>
    <scope>NUCLEOTIDE SEQUENCE [LARGE SCALE GENOMIC DNA]</scope>
    <source>
        <strain evidence="2">CBS 100218</strain>
    </source>
</reference>
<dbReference type="AlphaFoldDB" id="R7YGQ8"/>
<organism evidence="1 2">
    <name type="scientific">Coniosporium apollinis (strain CBS 100218)</name>
    <name type="common">Rock-inhabiting black yeast</name>
    <dbReference type="NCBI Taxonomy" id="1168221"/>
    <lineage>
        <taxon>Eukaryota</taxon>
        <taxon>Fungi</taxon>
        <taxon>Dikarya</taxon>
        <taxon>Ascomycota</taxon>
        <taxon>Pezizomycotina</taxon>
        <taxon>Dothideomycetes</taxon>
        <taxon>Dothideomycetes incertae sedis</taxon>
        <taxon>Coniosporium</taxon>
    </lineage>
</organism>
<dbReference type="EMBL" id="JH767554">
    <property type="protein sequence ID" value="EON60846.1"/>
    <property type="molecule type" value="Genomic_DNA"/>
</dbReference>
<dbReference type="Proteomes" id="UP000016924">
    <property type="component" value="Unassembled WGS sequence"/>
</dbReference>
<accession>R7YGQ8</accession>
<dbReference type="RefSeq" id="XP_007776163.1">
    <property type="nucleotide sequence ID" value="XM_007777973.1"/>
</dbReference>
<dbReference type="HOGENOM" id="CLU_1337443_0_0_1"/>
<proteinExistence type="predicted"/>
<name>R7YGQ8_CONA1</name>
<protein>
    <recommendedName>
        <fullName evidence="3">Fungal N-terminal domain-containing protein</fullName>
    </recommendedName>
</protein>
<evidence type="ECO:0000313" key="1">
    <source>
        <dbReference type="EMBL" id="EON60846.1"/>
    </source>
</evidence>
<gene>
    <name evidence="1" type="ORF">W97_00056</name>
</gene>
<dbReference type="GeneID" id="19897367"/>
<evidence type="ECO:0000313" key="2">
    <source>
        <dbReference type="Proteomes" id="UP000016924"/>
    </source>
</evidence>
<keyword evidence="2" id="KW-1185">Reference proteome</keyword>
<sequence>MGEPLSIAASIAGLSSLASELTKACFACYRAYKKARNAPDTIDKVIRQLSLFRRLLVDLEDIYIIKSGPLSSLDSIEREVKECQSEIKMFQQSLNSSLGDGHGMKLRVKFLLKEEEIQAFLCSLQVYQSAFESAKANDGLRIAMSTQQTVATIGIAVQSIQQEASAEKDKLLSDEALKWLTPWTLCGDKKSFITIAVTRALEPGS</sequence>
<evidence type="ECO:0008006" key="3">
    <source>
        <dbReference type="Google" id="ProtNLM"/>
    </source>
</evidence>